<comment type="caution">
    <text evidence="4">The sequence shown here is derived from an EMBL/GenBank/DDBJ whole genome shotgun (WGS) entry which is preliminary data.</text>
</comment>
<evidence type="ECO:0000256" key="1">
    <source>
        <dbReference type="ARBA" id="ARBA00010645"/>
    </source>
</evidence>
<dbReference type="InterPro" id="IPR016155">
    <property type="entry name" value="Mopterin_synth/thiamin_S_b"/>
</dbReference>
<feature type="compositionally biased region" description="Basic residues" evidence="3">
    <location>
        <begin position="85"/>
        <end position="97"/>
    </location>
</feature>
<comment type="similarity">
    <text evidence="1 2">Belongs to the UPF0125 (RnfH) family.</text>
</comment>
<dbReference type="AlphaFoldDB" id="A0A261VKR9"/>
<dbReference type="InterPro" id="IPR037021">
    <property type="entry name" value="RnfH_sf"/>
</dbReference>
<dbReference type="Gene3D" id="3.10.20.280">
    <property type="entry name" value="RnfH-like"/>
    <property type="match status" value="1"/>
</dbReference>
<dbReference type="PANTHER" id="PTHR37483">
    <property type="entry name" value="UPF0125 PROTEIN RATB"/>
    <property type="match status" value="1"/>
</dbReference>
<name>A0A261VKR9_9BORD</name>
<dbReference type="SUPFAM" id="SSF54285">
    <property type="entry name" value="MoaD/ThiS"/>
    <property type="match status" value="1"/>
</dbReference>
<sequence length="110" mass="12364">MANELRVTVCHARDDAIWLRELTLPAGSTLEDALTASGFRQAFPEVDPWQEGVGIYGQRAQAHTVLAQGDRVEIYRALSFDPKESRRRRAEHRRARLSKTGARPRPAGLL</sequence>
<dbReference type="Proteomes" id="UP000216429">
    <property type="component" value="Unassembled WGS sequence"/>
</dbReference>
<dbReference type="RefSeq" id="WP_094812645.1">
    <property type="nucleotide sequence ID" value="NZ_NEVU01000002.1"/>
</dbReference>
<feature type="region of interest" description="Disordered" evidence="3">
    <location>
        <begin position="83"/>
        <end position="110"/>
    </location>
</feature>
<dbReference type="Pfam" id="PF03658">
    <property type="entry name" value="Ub-RnfH"/>
    <property type="match status" value="1"/>
</dbReference>
<evidence type="ECO:0000256" key="3">
    <source>
        <dbReference type="SAM" id="MobiDB-lite"/>
    </source>
</evidence>
<gene>
    <name evidence="4" type="ORF">CAL22_09810</name>
</gene>
<reference evidence="5" key="1">
    <citation type="submission" date="2017-05" db="EMBL/GenBank/DDBJ databases">
        <title>Complete and WGS of Bordetella genogroups.</title>
        <authorList>
            <person name="Spilker T."/>
            <person name="Lipuma J."/>
        </authorList>
    </citation>
    <scope>NUCLEOTIDE SEQUENCE [LARGE SCALE GENOMIC DNA]</scope>
    <source>
        <strain evidence="5">AU6712</strain>
    </source>
</reference>
<proteinExistence type="inferred from homology"/>
<dbReference type="HAMAP" id="MF_00460">
    <property type="entry name" value="UPF0125_RnfH"/>
    <property type="match status" value="1"/>
</dbReference>
<dbReference type="PANTHER" id="PTHR37483:SF1">
    <property type="entry name" value="UPF0125 PROTEIN RATB"/>
    <property type="match status" value="1"/>
</dbReference>
<dbReference type="EMBL" id="NEVU01000002">
    <property type="protein sequence ID" value="OZI74738.1"/>
    <property type="molecule type" value="Genomic_DNA"/>
</dbReference>
<keyword evidence="5" id="KW-1185">Reference proteome</keyword>
<evidence type="ECO:0000313" key="4">
    <source>
        <dbReference type="EMBL" id="OZI74738.1"/>
    </source>
</evidence>
<dbReference type="InterPro" id="IPR005346">
    <property type="entry name" value="RnfH"/>
</dbReference>
<accession>A0A261VKR9</accession>
<organism evidence="4 5">
    <name type="scientific">Bordetella genomosp. 12</name>
    <dbReference type="NCBI Taxonomy" id="463035"/>
    <lineage>
        <taxon>Bacteria</taxon>
        <taxon>Pseudomonadati</taxon>
        <taxon>Pseudomonadota</taxon>
        <taxon>Betaproteobacteria</taxon>
        <taxon>Burkholderiales</taxon>
        <taxon>Alcaligenaceae</taxon>
        <taxon>Bordetella</taxon>
    </lineage>
</organism>
<protein>
    <recommendedName>
        <fullName evidence="2">UPF0125 protein CAL22_09810</fullName>
    </recommendedName>
</protein>
<dbReference type="OrthoDB" id="9796575at2"/>
<dbReference type="NCBIfam" id="NF002490">
    <property type="entry name" value="PRK01777.1"/>
    <property type="match status" value="1"/>
</dbReference>
<evidence type="ECO:0000313" key="5">
    <source>
        <dbReference type="Proteomes" id="UP000216429"/>
    </source>
</evidence>
<evidence type="ECO:0000256" key="2">
    <source>
        <dbReference type="HAMAP-Rule" id="MF_00460"/>
    </source>
</evidence>